<protein>
    <submittedName>
        <fullName evidence="3">Uncharacterized protein</fullName>
    </submittedName>
</protein>
<dbReference type="InterPro" id="IPR021454">
    <property type="entry name" value="DUF3105"/>
</dbReference>
<keyword evidence="2" id="KW-1133">Transmembrane helix</keyword>
<keyword evidence="4" id="KW-1185">Reference proteome</keyword>
<dbReference type="GO" id="GO:0005737">
    <property type="term" value="C:cytoplasm"/>
    <property type="evidence" value="ECO:0007669"/>
    <property type="project" value="TreeGrafter"/>
</dbReference>
<reference evidence="3" key="1">
    <citation type="journal article" date="2023" name="IScience">
        <title>Live-bearing cockroach genome reveals convergent evolutionary mechanisms linked to viviparity in insects and beyond.</title>
        <authorList>
            <person name="Fouks B."/>
            <person name="Harrison M.C."/>
            <person name="Mikhailova A.A."/>
            <person name="Marchal E."/>
            <person name="English S."/>
            <person name="Carruthers M."/>
            <person name="Jennings E.C."/>
            <person name="Chiamaka E.L."/>
            <person name="Frigard R.A."/>
            <person name="Pippel M."/>
            <person name="Attardo G.M."/>
            <person name="Benoit J.B."/>
            <person name="Bornberg-Bauer E."/>
            <person name="Tobe S.S."/>
        </authorList>
    </citation>
    <scope>NUCLEOTIDE SEQUENCE</scope>
    <source>
        <strain evidence="3">Stay&amp;Tobe</strain>
    </source>
</reference>
<keyword evidence="2" id="KW-0472">Membrane</keyword>
<sequence length="317" mass="36718">MAGFLDHKVKFVLFCQYSHFGMSVCYGWIIVFAALVSVTCGQREGPTTESEEPWTGRWMPHPPDIESTSKKPEDLHDPKHGVKMGVIAKNCDDAKTNLTLDWDMSPYYYTCYSPLDKFVPNFRLKPILECENIPKHYVAHHECMNNTVEYDRPIPTLLYSFFGAKQMLNLLKIFWHLWCFKGCGTHRPLWPRYGEYKYVPRQRWLHNLEHGAVVMLYHPCVNPFEVKMLKKLVTSCLRRHIITPIPLLDPQRPLALVTWGCRLTMSAVDPKIVATFIKNHALRGPEKYAKDGQYDLGLEVPAEIVSDFDDSELCPKR</sequence>
<dbReference type="PANTHER" id="PTHR34179:SF1">
    <property type="entry name" value="TUMOR PROTEIN P53-INDUCIBLE PROTEIN 13"/>
    <property type="match status" value="1"/>
</dbReference>
<dbReference type="Proteomes" id="UP001233999">
    <property type="component" value="Unassembled WGS sequence"/>
</dbReference>
<comment type="caution">
    <text evidence="3">The sequence shown here is derived from an EMBL/GenBank/DDBJ whole genome shotgun (WGS) entry which is preliminary data.</text>
</comment>
<evidence type="ECO:0000313" key="4">
    <source>
        <dbReference type="Proteomes" id="UP001233999"/>
    </source>
</evidence>
<feature type="region of interest" description="Disordered" evidence="1">
    <location>
        <begin position="45"/>
        <end position="74"/>
    </location>
</feature>
<evidence type="ECO:0000313" key="3">
    <source>
        <dbReference type="EMBL" id="KAJ9587446.1"/>
    </source>
</evidence>
<dbReference type="EMBL" id="JASPKZ010006435">
    <property type="protein sequence ID" value="KAJ9587446.1"/>
    <property type="molecule type" value="Genomic_DNA"/>
</dbReference>
<dbReference type="Pfam" id="PF11303">
    <property type="entry name" value="DUF3105"/>
    <property type="match status" value="1"/>
</dbReference>
<reference evidence="3" key="2">
    <citation type="submission" date="2023-05" db="EMBL/GenBank/DDBJ databases">
        <authorList>
            <person name="Fouks B."/>
        </authorList>
    </citation>
    <scope>NUCLEOTIDE SEQUENCE</scope>
    <source>
        <strain evidence="3">Stay&amp;Tobe</strain>
        <tissue evidence="3">Testes</tissue>
    </source>
</reference>
<accession>A0AAD7ZW15</accession>
<gene>
    <name evidence="3" type="ORF">L9F63_019040</name>
</gene>
<keyword evidence="2" id="KW-0812">Transmembrane</keyword>
<organism evidence="3 4">
    <name type="scientific">Diploptera punctata</name>
    <name type="common">Pacific beetle cockroach</name>
    <dbReference type="NCBI Taxonomy" id="6984"/>
    <lineage>
        <taxon>Eukaryota</taxon>
        <taxon>Metazoa</taxon>
        <taxon>Ecdysozoa</taxon>
        <taxon>Arthropoda</taxon>
        <taxon>Hexapoda</taxon>
        <taxon>Insecta</taxon>
        <taxon>Pterygota</taxon>
        <taxon>Neoptera</taxon>
        <taxon>Polyneoptera</taxon>
        <taxon>Dictyoptera</taxon>
        <taxon>Blattodea</taxon>
        <taxon>Blaberoidea</taxon>
        <taxon>Blaberidae</taxon>
        <taxon>Diplopterinae</taxon>
        <taxon>Diploptera</taxon>
    </lineage>
</organism>
<name>A0AAD7ZW15_DIPPU</name>
<feature type="compositionally biased region" description="Basic and acidic residues" evidence="1">
    <location>
        <begin position="63"/>
        <end position="74"/>
    </location>
</feature>
<evidence type="ECO:0000256" key="2">
    <source>
        <dbReference type="SAM" id="Phobius"/>
    </source>
</evidence>
<proteinExistence type="predicted"/>
<dbReference type="AlphaFoldDB" id="A0AAD7ZW15"/>
<dbReference type="PANTHER" id="PTHR34179">
    <property type="entry name" value="TUMOR PROTEIN P53-INDUCIBLE PROTEIN 13"/>
    <property type="match status" value="1"/>
</dbReference>
<feature type="transmembrane region" description="Helical" evidence="2">
    <location>
        <begin position="20"/>
        <end position="40"/>
    </location>
</feature>
<evidence type="ECO:0000256" key="1">
    <source>
        <dbReference type="SAM" id="MobiDB-lite"/>
    </source>
</evidence>